<dbReference type="SUPFAM" id="SSF53807">
    <property type="entry name" value="Helical backbone' metal receptor"/>
    <property type="match status" value="1"/>
</dbReference>
<dbReference type="PROSITE" id="PS50983">
    <property type="entry name" value="FE_B12_PBP"/>
    <property type="match status" value="1"/>
</dbReference>
<proteinExistence type="predicted"/>
<dbReference type="STRING" id="426368.MmarC7_1470"/>
<dbReference type="InterPro" id="IPR002491">
    <property type="entry name" value="ABC_transptr_periplasmic_BD"/>
</dbReference>
<accession>A6VJA4</accession>
<feature type="domain" description="Fe/B12 periplasmic-binding" evidence="1">
    <location>
        <begin position="71"/>
        <end position="378"/>
    </location>
</feature>
<organism evidence="2">
    <name type="scientific">Methanococcus maripaludis (strain C7 / ATCC BAA-1331)</name>
    <dbReference type="NCBI Taxonomy" id="426368"/>
    <lineage>
        <taxon>Archaea</taxon>
        <taxon>Methanobacteriati</taxon>
        <taxon>Methanobacteriota</taxon>
        <taxon>Methanomada group</taxon>
        <taxon>Methanococci</taxon>
        <taxon>Methanococcales</taxon>
        <taxon>Methanococcaceae</taxon>
        <taxon>Methanococcus</taxon>
    </lineage>
</organism>
<dbReference type="InterPro" id="IPR050902">
    <property type="entry name" value="ABC_Transporter_SBP"/>
</dbReference>
<dbReference type="AlphaFoldDB" id="A6VJA4"/>
<dbReference type="Pfam" id="PF01497">
    <property type="entry name" value="Peripla_BP_2"/>
    <property type="match status" value="1"/>
</dbReference>
<dbReference type="KEGG" id="mmz:MmarC7_1470"/>
<dbReference type="eggNOG" id="arCOG03309">
    <property type="taxonomic scope" value="Archaea"/>
</dbReference>
<protein>
    <submittedName>
        <fullName evidence="2">Periplasmic binding protein</fullName>
    </submittedName>
</protein>
<evidence type="ECO:0000259" key="1">
    <source>
        <dbReference type="PROSITE" id="PS50983"/>
    </source>
</evidence>
<dbReference type="PANTHER" id="PTHR30535">
    <property type="entry name" value="VITAMIN B12-BINDING PROTEIN"/>
    <property type="match status" value="1"/>
</dbReference>
<dbReference type="Gene3D" id="3.40.50.1980">
    <property type="entry name" value="Nitrogenase molybdenum iron protein domain"/>
    <property type="match status" value="2"/>
</dbReference>
<gene>
    <name evidence="2" type="ordered locus">MmarC7_1470</name>
</gene>
<dbReference type="PANTHER" id="PTHR30535:SF34">
    <property type="entry name" value="MOLYBDATE-BINDING PROTEIN MOLA"/>
    <property type="match status" value="1"/>
</dbReference>
<dbReference type="EMBL" id="CP000745">
    <property type="protein sequence ID" value="ABR66530.1"/>
    <property type="molecule type" value="Genomic_DNA"/>
</dbReference>
<dbReference type="HOGENOM" id="CLU_038034_13_4_2"/>
<reference evidence="2" key="1">
    <citation type="submission" date="2007-06" db="EMBL/GenBank/DDBJ databases">
        <title>Complete sequence of Methanococcus maripaludis C7.</title>
        <authorList>
            <consortium name="US DOE Joint Genome Institute"/>
            <person name="Copeland A."/>
            <person name="Lucas S."/>
            <person name="Lapidus A."/>
            <person name="Barry K."/>
            <person name="Glavina del Rio T."/>
            <person name="Dalin E."/>
            <person name="Tice H."/>
            <person name="Pitluck S."/>
            <person name="Clum A."/>
            <person name="Schmutz J."/>
            <person name="Larimer F."/>
            <person name="Land M."/>
            <person name="Hauser L."/>
            <person name="Kyrpides N."/>
            <person name="Anderson I."/>
            <person name="Sieprawska-Lupa M."/>
            <person name="Whitman W.B."/>
            <person name="Richardson P."/>
        </authorList>
    </citation>
    <scope>NUCLEOTIDE SEQUENCE [LARGE SCALE GENOMIC DNA]</scope>
    <source>
        <strain evidence="2">C7</strain>
    </source>
</reference>
<evidence type="ECO:0000313" key="2">
    <source>
        <dbReference type="EMBL" id="ABR66530.1"/>
    </source>
</evidence>
<name>A6VJA4_METM7</name>
<sequence length="419" mass="45787">MVGGGQMKIKAKLFSQALILILISLIVIFAGCVSEDTSGKEQKSGVAGSDYRTVIDSRGVAVEIPSDVKRVATVSDGLIEGTMYALGVEGTIVGIGSSALQSEWTYSYPTDDGGVVNGTGGHHVIKELIENIEDIPLFAQYGSPLNYETLSSLEPDVVIVRLGTSAFWEDAEAAQKTIDRIESLGMPVVVLYSPNCYDDASLTRISDEIEIIGDVFDKKEDAAEIAAYLESQIALVEERTSDIPEDEKPSVLMFGLSPTHRAQGGAGVAQGLGTAESYMIETVVNAKNAYQVDIGTFQIVNTEQVLALDPDVIVLCTAWGYHPPGELTEATYYESLRELKAVKNGRIMSLPWTPCNCAKRIEYPIDVMVIAKAAYPDRFEDIELDEWLIEFYMNTYGVDQTTAEKLRTAQWMDWCVGEQ</sequence>